<comment type="caution">
    <text evidence="2">The sequence shown here is derived from an EMBL/GenBank/DDBJ whole genome shotgun (WGS) entry which is preliminary data.</text>
</comment>
<feature type="region of interest" description="Disordered" evidence="1">
    <location>
        <begin position="158"/>
        <end position="182"/>
    </location>
</feature>
<name>A0ABD1XXI2_9MARC</name>
<dbReference type="Proteomes" id="UP001605036">
    <property type="component" value="Unassembled WGS sequence"/>
</dbReference>
<feature type="region of interest" description="Disordered" evidence="1">
    <location>
        <begin position="48"/>
        <end position="87"/>
    </location>
</feature>
<evidence type="ECO:0000256" key="1">
    <source>
        <dbReference type="SAM" id="MobiDB-lite"/>
    </source>
</evidence>
<keyword evidence="3" id="KW-1185">Reference proteome</keyword>
<sequence length="182" mass="20080">MDSAGGLVIGGRAWIQNRREVAEKSSGRETSVSVVSWLWKGGAKLHMDTGRSASTSRTPSPPFSNSRALSPLPQPRSVPDLHGRARRKAELNRLTQEIRLLEEEMQMLATLPPASEHLNQNASVALEEDSGAMTISFFNLGSRQHMKESLTYKGQPLFREPSPSNNLSPETRETSPALRIAY</sequence>
<reference evidence="2 3" key="1">
    <citation type="submission" date="2024-09" db="EMBL/GenBank/DDBJ databases">
        <title>Chromosome-scale assembly of Riccia fluitans.</title>
        <authorList>
            <person name="Paukszto L."/>
            <person name="Sawicki J."/>
            <person name="Karawczyk K."/>
            <person name="Piernik-Szablinska J."/>
            <person name="Szczecinska M."/>
            <person name="Mazdziarz M."/>
        </authorList>
    </citation>
    <scope>NUCLEOTIDE SEQUENCE [LARGE SCALE GENOMIC DNA]</scope>
    <source>
        <strain evidence="2">Rf_01</strain>
        <tissue evidence="2">Aerial parts of the thallus</tissue>
    </source>
</reference>
<proteinExistence type="predicted"/>
<dbReference type="EMBL" id="JBHFFA010000007">
    <property type="protein sequence ID" value="KAL2612646.1"/>
    <property type="molecule type" value="Genomic_DNA"/>
</dbReference>
<gene>
    <name evidence="2" type="ORF">R1flu_024338</name>
</gene>
<accession>A0ABD1XXI2</accession>
<dbReference type="AlphaFoldDB" id="A0ABD1XXI2"/>
<evidence type="ECO:0000313" key="3">
    <source>
        <dbReference type="Proteomes" id="UP001605036"/>
    </source>
</evidence>
<protein>
    <submittedName>
        <fullName evidence="2">Uncharacterized protein</fullName>
    </submittedName>
</protein>
<organism evidence="2 3">
    <name type="scientific">Riccia fluitans</name>
    <dbReference type="NCBI Taxonomy" id="41844"/>
    <lineage>
        <taxon>Eukaryota</taxon>
        <taxon>Viridiplantae</taxon>
        <taxon>Streptophyta</taxon>
        <taxon>Embryophyta</taxon>
        <taxon>Marchantiophyta</taxon>
        <taxon>Marchantiopsida</taxon>
        <taxon>Marchantiidae</taxon>
        <taxon>Marchantiales</taxon>
        <taxon>Ricciaceae</taxon>
        <taxon>Riccia</taxon>
    </lineage>
</organism>
<evidence type="ECO:0000313" key="2">
    <source>
        <dbReference type="EMBL" id="KAL2612646.1"/>
    </source>
</evidence>
<feature type="compositionally biased region" description="Low complexity" evidence="1">
    <location>
        <begin position="50"/>
        <end position="67"/>
    </location>
</feature>